<protein>
    <submittedName>
        <fullName evidence="1">Uncharacterized protein</fullName>
    </submittedName>
</protein>
<dbReference type="RefSeq" id="WP_209358217.1">
    <property type="nucleotide sequence ID" value="NZ_CP060010.1"/>
</dbReference>
<proteinExistence type="predicted"/>
<dbReference type="Proteomes" id="UP000665026">
    <property type="component" value="Chromosome"/>
</dbReference>
<dbReference type="EMBL" id="CP060010">
    <property type="protein sequence ID" value="QTN37503.1"/>
    <property type="molecule type" value="Genomic_DNA"/>
</dbReference>
<name>A0A975ESS6_9RHOB</name>
<accession>A0A975ESS6</accession>
<evidence type="ECO:0000313" key="1">
    <source>
        <dbReference type="EMBL" id="QTN37503.1"/>
    </source>
</evidence>
<sequence length="117" mass="13382">MNFLPKEVQAGLDAARKRDLKRKTRMRVRVGDEVYPLLRFEDNGFTLDSANAPYLRGLVDLYDGSKHLYQCLIVASQEEDGEMLYEFKRATVAEDQAPLDFARDENAPVALVTDQRD</sequence>
<organism evidence="1 2">
    <name type="scientific">Cognatishimia activa</name>
    <dbReference type="NCBI Taxonomy" id="1715691"/>
    <lineage>
        <taxon>Bacteria</taxon>
        <taxon>Pseudomonadati</taxon>
        <taxon>Pseudomonadota</taxon>
        <taxon>Alphaproteobacteria</taxon>
        <taxon>Rhodobacterales</taxon>
        <taxon>Paracoccaceae</taxon>
        <taxon>Cognatishimia</taxon>
    </lineage>
</organism>
<reference evidence="1" key="1">
    <citation type="submission" date="2020-07" db="EMBL/GenBank/DDBJ databases">
        <title>Genome sequences of bacteria associated with the marine, planktonic diatom Thalassiosira profunda strain ECT2AJA-044.</title>
        <authorList>
            <person name="Gargas C.B."/>
            <person name="Roberts W.R."/>
            <person name="Alverson A.J."/>
        </authorList>
    </citation>
    <scope>NUCLEOTIDE SEQUENCE</scope>
    <source>
        <strain evidence="1">ECT2AJA-044</strain>
    </source>
</reference>
<dbReference type="AlphaFoldDB" id="A0A975ESS6"/>
<evidence type="ECO:0000313" key="2">
    <source>
        <dbReference type="Proteomes" id="UP000665026"/>
    </source>
</evidence>
<gene>
    <name evidence="1" type="ORF">HZ995_08665</name>
</gene>
<dbReference type="KEGG" id="cact:HZ995_08665"/>